<feature type="transmembrane region" description="Helical" evidence="2">
    <location>
        <begin position="162"/>
        <end position="187"/>
    </location>
</feature>
<dbReference type="AlphaFoldDB" id="A0A072N090"/>
<feature type="compositionally biased region" description="Basic residues" evidence="1">
    <location>
        <begin position="388"/>
        <end position="398"/>
    </location>
</feature>
<reference evidence="3 4" key="1">
    <citation type="submission" date="2012-12" db="EMBL/GenBank/DDBJ databases">
        <title>Genome assembly of Marinobacter sp. AK21.</title>
        <authorList>
            <person name="Khatri I."/>
            <person name="Kumar R."/>
            <person name="Vaidya B."/>
            <person name="Subramanian S."/>
            <person name="Pinnaka A."/>
        </authorList>
    </citation>
    <scope>NUCLEOTIDE SEQUENCE [LARGE SCALE GENOMIC DNA]</scope>
    <source>
        <strain evidence="3 4">AK21</strain>
    </source>
</reference>
<keyword evidence="2" id="KW-1133">Transmembrane helix</keyword>
<name>A0A072N090_9GAMM</name>
<feature type="transmembrane region" description="Helical" evidence="2">
    <location>
        <begin position="65"/>
        <end position="86"/>
    </location>
</feature>
<comment type="caution">
    <text evidence="3">The sequence shown here is derived from an EMBL/GenBank/DDBJ whole genome shotgun (WGS) entry which is preliminary data.</text>
</comment>
<dbReference type="PATRIC" id="fig|1137280.3.peg.2710"/>
<accession>A0A072N090</accession>
<evidence type="ECO:0000313" key="3">
    <source>
        <dbReference type="EMBL" id="KEF30951.1"/>
    </source>
</evidence>
<dbReference type="EMBL" id="ANIE01000007">
    <property type="protein sequence ID" value="KEF30951.1"/>
    <property type="molecule type" value="Genomic_DNA"/>
</dbReference>
<feature type="transmembrane region" description="Helical" evidence="2">
    <location>
        <begin position="132"/>
        <end position="150"/>
    </location>
</feature>
<keyword evidence="4" id="KW-1185">Reference proteome</keyword>
<keyword evidence="2" id="KW-0812">Transmembrane</keyword>
<feature type="region of interest" description="Disordered" evidence="1">
    <location>
        <begin position="379"/>
        <end position="398"/>
    </location>
</feature>
<evidence type="ECO:0000256" key="1">
    <source>
        <dbReference type="SAM" id="MobiDB-lite"/>
    </source>
</evidence>
<feature type="transmembrane region" description="Helical" evidence="2">
    <location>
        <begin position="35"/>
        <end position="59"/>
    </location>
</feature>
<organism evidence="3 4">
    <name type="scientific">Marinobacter nitratireducens</name>
    <dbReference type="NCBI Taxonomy" id="1137280"/>
    <lineage>
        <taxon>Bacteria</taxon>
        <taxon>Pseudomonadati</taxon>
        <taxon>Pseudomonadota</taxon>
        <taxon>Gammaproteobacteria</taxon>
        <taxon>Pseudomonadales</taxon>
        <taxon>Marinobacteraceae</taxon>
        <taxon>Marinobacter</taxon>
    </lineage>
</organism>
<protein>
    <recommendedName>
        <fullName evidence="5">Transmembrane protein</fullName>
    </recommendedName>
</protein>
<gene>
    <name evidence="3" type="ORF">D777_02893</name>
</gene>
<proteinExistence type="predicted"/>
<evidence type="ECO:0000256" key="2">
    <source>
        <dbReference type="SAM" id="Phobius"/>
    </source>
</evidence>
<dbReference type="STRING" id="1137280.D777_02893"/>
<keyword evidence="2" id="KW-0472">Membrane</keyword>
<sequence length="398" mass="45207">MTTGEQAVDVNAWIRRKTEGWLDLQNGNLLFGAEFALMFLSLTILVMMGGVGMTVDYYLGHHELTWIPLLGLGGMNLLVTIPWGLYMHFLGNKAVKETPPVRLNRQRREVAMPRWTTEKGLQLPFWNSNSGLIAYIALLLTIGFVFSAITQENASDEYRSTLVFWGLLTLGTEILVISTYLFIALCLKKKHDPKLVYEIYPWDKLVAYIETKQNIGPGLMATHTVLTLAIPNPDDPESALAAASINVGHETSGLAQWECIREFMENGPEACPDPKNDETLAHYKAKCRQARKDLSLLPWLGKKVGDWFFQRYLAHIITERRIKTLALKSLPEELKAWSAPLPQEQWAKPSEALQSLNQHLARAYERGLKFTQMGPVSEWQAGREERQRQKRGRGRFRA</sequence>
<evidence type="ECO:0000313" key="4">
    <source>
        <dbReference type="Proteomes" id="UP000035057"/>
    </source>
</evidence>
<dbReference type="Proteomes" id="UP000035057">
    <property type="component" value="Unassembled WGS sequence"/>
</dbReference>
<evidence type="ECO:0008006" key="5">
    <source>
        <dbReference type="Google" id="ProtNLM"/>
    </source>
</evidence>